<comment type="caution">
    <text evidence="1">The sequence shown here is derived from an EMBL/GenBank/DDBJ whole genome shotgun (WGS) entry which is preliminary data.</text>
</comment>
<gene>
    <name evidence="1" type="ORF">Bpfe_018395</name>
</gene>
<keyword evidence="2" id="KW-1185">Reference proteome</keyword>
<dbReference type="AlphaFoldDB" id="A0AAD8BDK2"/>
<proteinExistence type="predicted"/>
<evidence type="ECO:0000313" key="1">
    <source>
        <dbReference type="EMBL" id="KAK0052312.1"/>
    </source>
</evidence>
<accession>A0AAD8BDK2</accession>
<dbReference type="Proteomes" id="UP001233172">
    <property type="component" value="Unassembled WGS sequence"/>
</dbReference>
<dbReference type="EMBL" id="JASAOG010000096">
    <property type="protein sequence ID" value="KAK0052312.1"/>
    <property type="molecule type" value="Genomic_DNA"/>
</dbReference>
<sequence>MSPGLTSLRSQNSGRWGETKEVTGDLSCSATSNCFQKIVITYVGGALVRLVLGRHCHRDVISAARSGMGVF</sequence>
<organism evidence="1 2">
    <name type="scientific">Biomphalaria pfeifferi</name>
    <name type="common">Bloodfluke planorb</name>
    <name type="synonym">Freshwater snail</name>
    <dbReference type="NCBI Taxonomy" id="112525"/>
    <lineage>
        <taxon>Eukaryota</taxon>
        <taxon>Metazoa</taxon>
        <taxon>Spiralia</taxon>
        <taxon>Lophotrochozoa</taxon>
        <taxon>Mollusca</taxon>
        <taxon>Gastropoda</taxon>
        <taxon>Heterobranchia</taxon>
        <taxon>Euthyneura</taxon>
        <taxon>Panpulmonata</taxon>
        <taxon>Hygrophila</taxon>
        <taxon>Lymnaeoidea</taxon>
        <taxon>Planorbidae</taxon>
        <taxon>Biomphalaria</taxon>
    </lineage>
</organism>
<name>A0AAD8BDK2_BIOPF</name>
<reference evidence="1" key="1">
    <citation type="journal article" date="2023" name="PLoS Negl. Trop. Dis.">
        <title>A genome sequence for Biomphalaria pfeifferi, the major vector snail for the human-infecting parasite Schistosoma mansoni.</title>
        <authorList>
            <person name="Bu L."/>
            <person name="Lu L."/>
            <person name="Laidemitt M.R."/>
            <person name="Zhang S.M."/>
            <person name="Mutuku M."/>
            <person name="Mkoji G."/>
            <person name="Steinauer M."/>
            <person name="Loker E.S."/>
        </authorList>
    </citation>
    <scope>NUCLEOTIDE SEQUENCE</scope>
    <source>
        <strain evidence="1">KasaAsao</strain>
    </source>
</reference>
<evidence type="ECO:0000313" key="2">
    <source>
        <dbReference type="Proteomes" id="UP001233172"/>
    </source>
</evidence>
<protein>
    <submittedName>
        <fullName evidence="1">Uncharacterized protein</fullName>
    </submittedName>
</protein>
<reference evidence="1" key="2">
    <citation type="submission" date="2023-04" db="EMBL/GenBank/DDBJ databases">
        <authorList>
            <person name="Bu L."/>
            <person name="Lu L."/>
            <person name="Laidemitt M.R."/>
            <person name="Zhang S.M."/>
            <person name="Mutuku M."/>
            <person name="Mkoji G."/>
            <person name="Steinauer M."/>
            <person name="Loker E.S."/>
        </authorList>
    </citation>
    <scope>NUCLEOTIDE SEQUENCE</scope>
    <source>
        <strain evidence="1">KasaAsao</strain>
        <tissue evidence="1">Whole Snail</tissue>
    </source>
</reference>